<dbReference type="Proteomes" id="UP000026961">
    <property type="component" value="Chromosome 6"/>
</dbReference>
<dbReference type="EnsemblPlants" id="OGLUM06G03480.5">
    <property type="protein sequence ID" value="OGLUM06G03480.5"/>
    <property type="gene ID" value="OGLUM06G03480"/>
</dbReference>
<feature type="region of interest" description="Disordered" evidence="1">
    <location>
        <begin position="236"/>
        <end position="259"/>
    </location>
</feature>
<organism evidence="2">
    <name type="scientific">Oryza glumipatula</name>
    <dbReference type="NCBI Taxonomy" id="40148"/>
    <lineage>
        <taxon>Eukaryota</taxon>
        <taxon>Viridiplantae</taxon>
        <taxon>Streptophyta</taxon>
        <taxon>Embryophyta</taxon>
        <taxon>Tracheophyta</taxon>
        <taxon>Spermatophyta</taxon>
        <taxon>Magnoliopsida</taxon>
        <taxon>Liliopsida</taxon>
        <taxon>Poales</taxon>
        <taxon>Poaceae</taxon>
        <taxon>BOP clade</taxon>
        <taxon>Oryzoideae</taxon>
        <taxon>Oryzeae</taxon>
        <taxon>Oryzinae</taxon>
        <taxon>Oryza</taxon>
    </lineage>
</organism>
<proteinExistence type="predicted"/>
<reference evidence="2" key="1">
    <citation type="submission" date="2015-04" db="UniProtKB">
        <authorList>
            <consortium name="EnsemblPlants"/>
        </authorList>
    </citation>
    <scope>IDENTIFICATION</scope>
</reference>
<sequence length="259" mass="30698">MKFACKLQGVRGVAHRSHTIFFLHENRRNSKWWDELTFTSEYRTTALPLPIAKEEIKRSLEYGHDFRYRRSLLPLQLHAARRRPRHHFQRLELPRRWLRRPPVQQPPQLAVFNDWKRKGYQVGDLALLLPIDENWPLAREHLQHHDAEAVHVAAPRLIHCAVQLRVDVSGRAVHDGARTLHAVDHRRAEVRQMRHPARVDEDVGQLDVPVDDRRRGGAVVQVLDAPRHAEQHLDAHLPRRHHRRRRRRRRQVAMQLIGE</sequence>
<dbReference type="HOGENOM" id="CLU_1075102_0_0_1"/>
<evidence type="ECO:0000313" key="2">
    <source>
        <dbReference type="EnsemblPlants" id="OGLUM06G03480.5"/>
    </source>
</evidence>
<evidence type="ECO:0000313" key="3">
    <source>
        <dbReference type="Proteomes" id="UP000026961"/>
    </source>
</evidence>
<protein>
    <submittedName>
        <fullName evidence="2">Uncharacterized protein</fullName>
    </submittedName>
</protein>
<name>A0A0E0A545_9ORYZ</name>
<dbReference type="Gramene" id="OGLUM06G03480.5">
    <property type="protein sequence ID" value="OGLUM06G03480.5"/>
    <property type="gene ID" value="OGLUM06G03480"/>
</dbReference>
<reference evidence="2" key="2">
    <citation type="submission" date="2018-05" db="EMBL/GenBank/DDBJ databases">
        <title>OgluRS3 (Oryza glumaepatula Reference Sequence Version 3).</title>
        <authorList>
            <person name="Zhang J."/>
            <person name="Kudrna D."/>
            <person name="Lee S."/>
            <person name="Talag J."/>
            <person name="Welchert J."/>
            <person name="Wing R.A."/>
        </authorList>
    </citation>
    <scope>NUCLEOTIDE SEQUENCE [LARGE SCALE GENOMIC DNA]</scope>
</reference>
<evidence type="ECO:0000256" key="1">
    <source>
        <dbReference type="SAM" id="MobiDB-lite"/>
    </source>
</evidence>
<feature type="compositionally biased region" description="Basic residues" evidence="1">
    <location>
        <begin position="238"/>
        <end position="251"/>
    </location>
</feature>
<dbReference type="AlphaFoldDB" id="A0A0E0A545"/>
<keyword evidence="3" id="KW-1185">Reference proteome</keyword>
<accession>A0A0E0A545</accession>